<keyword evidence="2" id="KW-1185">Reference proteome</keyword>
<comment type="caution">
    <text evidence="1">The sequence shown here is derived from an EMBL/GenBank/DDBJ whole genome shotgun (WGS) entry which is preliminary data.</text>
</comment>
<protein>
    <submittedName>
        <fullName evidence="1">Uncharacterized protein</fullName>
    </submittedName>
</protein>
<dbReference type="OrthoDB" id="7239790at2"/>
<organism evidence="1 2">
    <name type="scientific">Tahibacter aquaticus</name>
    <dbReference type="NCBI Taxonomy" id="520092"/>
    <lineage>
        <taxon>Bacteria</taxon>
        <taxon>Pseudomonadati</taxon>
        <taxon>Pseudomonadota</taxon>
        <taxon>Gammaproteobacteria</taxon>
        <taxon>Lysobacterales</taxon>
        <taxon>Rhodanobacteraceae</taxon>
        <taxon>Tahibacter</taxon>
    </lineage>
</organism>
<dbReference type="RefSeq" id="WP_133817675.1">
    <property type="nucleotide sequence ID" value="NZ_SNZH01000003.1"/>
</dbReference>
<reference evidence="1 2" key="1">
    <citation type="submission" date="2019-03" db="EMBL/GenBank/DDBJ databases">
        <title>Genomic Encyclopedia of Type Strains, Phase IV (KMG-IV): sequencing the most valuable type-strain genomes for metagenomic binning, comparative biology and taxonomic classification.</title>
        <authorList>
            <person name="Goeker M."/>
        </authorList>
    </citation>
    <scope>NUCLEOTIDE SEQUENCE [LARGE SCALE GENOMIC DNA]</scope>
    <source>
        <strain evidence="1 2">DSM 21667</strain>
    </source>
</reference>
<proteinExistence type="predicted"/>
<sequence>MSAGLVNAFRPHADELHAADIAPSVRRLRAFLGQARIDEARQARAIVAAQNNPFRLMVLDEKQPWLDAFSEFDRLTRNDTQPLPLEVPRSVFLAAEAGFVLGQLLPGLPEALQGDMRSKLLDMHGKAHPVLMEWATARFYQQQGFRIAWTDRNVAGPEFRCERAAVAFHVECKRITRAAKERLNDRTALTLGNAVVRAMAERGLAGEIRLDTALTENAPSEADVAAAVRAVLPTGEHPQQVNVDVPGIGCLCGVVRGLPAVAQTNLRARTDAQLAHQEQGCRYFVASLPLGAAPPRDAVVLALSGPRLTLKEHHDHIDAVLNSAAEQLTAALPGVVMMEIQGIVDARMFHEGPAFGQMAERAFAAYPTTAAVVWRGERYDVPQPDGFVVNQTAFAVRNGACTFDDARAIPLFDHG</sequence>
<evidence type="ECO:0000313" key="1">
    <source>
        <dbReference type="EMBL" id="TDR46537.1"/>
    </source>
</evidence>
<accession>A0A4R6Z4D0</accession>
<gene>
    <name evidence="1" type="ORF">DFR29_10369</name>
</gene>
<evidence type="ECO:0000313" key="2">
    <source>
        <dbReference type="Proteomes" id="UP000295293"/>
    </source>
</evidence>
<dbReference type="AlphaFoldDB" id="A0A4R6Z4D0"/>
<dbReference type="Proteomes" id="UP000295293">
    <property type="component" value="Unassembled WGS sequence"/>
</dbReference>
<dbReference type="EMBL" id="SNZH01000003">
    <property type="protein sequence ID" value="TDR46537.1"/>
    <property type="molecule type" value="Genomic_DNA"/>
</dbReference>
<name>A0A4R6Z4D0_9GAMM</name>